<dbReference type="RefSeq" id="WP_168077761.1">
    <property type="nucleotide sequence ID" value="NZ_BAAAQJ010000043.1"/>
</dbReference>
<keyword evidence="3" id="KW-1185">Reference proteome</keyword>
<dbReference type="AlphaFoldDB" id="A0A8J3LPI6"/>
<dbReference type="Proteomes" id="UP000653674">
    <property type="component" value="Unassembled WGS sequence"/>
</dbReference>
<dbReference type="PANTHER" id="PTHR30041:SF4">
    <property type="entry name" value="ARSENATE REDUCTASE"/>
    <property type="match status" value="1"/>
</dbReference>
<reference evidence="2" key="1">
    <citation type="submission" date="2021-01" db="EMBL/GenBank/DDBJ databases">
        <title>Whole genome shotgun sequence of Planosporangium flavigriseum NBRC 105377.</title>
        <authorList>
            <person name="Komaki H."/>
            <person name="Tamura T."/>
        </authorList>
    </citation>
    <scope>NUCLEOTIDE SEQUENCE</scope>
    <source>
        <strain evidence="2">NBRC 105377</strain>
    </source>
</reference>
<organism evidence="2 3">
    <name type="scientific">Planosporangium flavigriseum</name>
    <dbReference type="NCBI Taxonomy" id="373681"/>
    <lineage>
        <taxon>Bacteria</taxon>
        <taxon>Bacillati</taxon>
        <taxon>Actinomycetota</taxon>
        <taxon>Actinomycetes</taxon>
        <taxon>Micromonosporales</taxon>
        <taxon>Micromonosporaceae</taxon>
        <taxon>Planosporangium</taxon>
    </lineage>
</organism>
<dbReference type="InterPro" id="IPR006660">
    <property type="entry name" value="Arsenate_reductase-like"/>
</dbReference>
<protein>
    <submittedName>
        <fullName evidence="2">Arsenate reductase</fullName>
    </submittedName>
</protein>
<dbReference type="Gene3D" id="3.40.30.10">
    <property type="entry name" value="Glutaredoxin"/>
    <property type="match status" value="1"/>
</dbReference>
<comment type="similarity">
    <text evidence="1">Belongs to the ArsC family.</text>
</comment>
<accession>A0A8J3LPI6</accession>
<dbReference type="Pfam" id="PF03960">
    <property type="entry name" value="ArsC"/>
    <property type="match status" value="1"/>
</dbReference>
<dbReference type="PROSITE" id="PS51353">
    <property type="entry name" value="ARSC"/>
    <property type="match status" value="1"/>
</dbReference>
<evidence type="ECO:0000313" key="3">
    <source>
        <dbReference type="Proteomes" id="UP000653674"/>
    </source>
</evidence>
<name>A0A8J3LPI6_9ACTN</name>
<evidence type="ECO:0000313" key="2">
    <source>
        <dbReference type="EMBL" id="GIG76482.1"/>
    </source>
</evidence>
<dbReference type="EMBL" id="BONU01000058">
    <property type="protein sequence ID" value="GIG76482.1"/>
    <property type="molecule type" value="Genomic_DNA"/>
</dbReference>
<dbReference type="SUPFAM" id="SSF52833">
    <property type="entry name" value="Thioredoxin-like"/>
    <property type="match status" value="1"/>
</dbReference>
<sequence length="132" mass="14845">MELWSNPSCSKCVSARDTLDAARVPYRLRAYLEQPPTADELIDVLHRLGAQPWEICRTGEPAAVARGMADWPRDEANAQRWIDAMIEAPQLIQRPILLLDDGSAIVGRTPEALDDAVRRVNRSLAQRSRSQR</sequence>
<comment type="caution">
    <text evidence="2">The sequence shown here is derived from an EMBL/GenBank/DDBJ whole genome shotgun (WGS) entry which is preliminary data.</text>
</comment>
<dbReference type="InterPro" id="IPR036249">
    <property type="entry name" value="Thioredoxin-like_sf"/>
</dbReference>
<proteinExistence type="inferred from homology"/>
<evidence type="ECO:0000256" key="1">
    <source>
        <dbReference type="PROSITE-ProRule" id="PRU01282"/>
    </source>
</evidence>
<gene>
    <name evidence="2" type="primary">arsC</name>
    <name evidence="2" type="ORF">Pfl04_48860</name>
</gene>
<dbReference type="PANTHER" id="PTHR30041">
    <property type="entry name" value="ARSENATE REDUCTASE"/>
    <property type="match status" value="1"/>
</dbReference>